<protein>
    <submittedName>
        <fullName evidence="5">Helix-turn-helix domain-containing protein</fullName>
    </submittedName>
</protein>
<evidence type="ECO:0000256" key="1">
    <source>
        <dbReference type="ARBA" id="ARBA00023015"/>
    </source>
</evidence>
<dbReference type="InterPro" id="IPR018062">
    <property type="entry name" value="HTH_AraC-typ_CS"/>
</dbReference>
<evidence type="ECO:0000259" key="4">
    <source>
        <dbReference type="PROSITE" id="PS01124"/>
    </source>
</evidence>
<dbReference type="InterPro" id="IPR046532">
    <property type="entry name" value="DUF6597"/>
</dbReference>
<gene>
    <name evidence="5" type="ORF">E6W39_01905</name>
</gene>
<dbReference type="SMART" id="SM00342">
    <property type="entry name" value="HTH_ARAC"/>
    <property type="match status" value="1"/>
</dbReference>
<sequence length="228" mass="24352">MPGAVVWSKRLERDTAAPARILPDGCMDLIWTGGSLLVAGPDSAAHLVPGRAGDGYVGLRFAPGTGPLVLGVPAGELTDRRVPLDQLWPQRQVRESAERIWHAADRAAALQAVAVTLGRAPARRAPVPEAVLRGVRQRLAVTEIARGLALSERQLRRLCLDAFGYGPKTLDRVLRLGRALDQARAGLPFARVAAVAGYADQAHLSREVRALAGLPLGLLLAEEGRLQE</sequence>
<evidence type="ECO:0000313" key="6">
    <source>
        <dbReference type="Proteomes" id="UP000319103"/>
    </source>
</evidence>
<dbReference type="PROSITE" id="PS00041">
    <property type="entry name" value="HTH_ARAC_FAMILY_1"/>
    <property type="match status" value="1"/>
</dbReference>
<evidence type="ECO:0000313" key="5">
    <source>
        <dbReference type="EMBL" id="TQF07075.1"/>
    </source>
</evidence>
<keyword evidence="2" id="KW-0238">DNA-binding</keyword>
<dbReference type="PANTHER" id="PTHR46796:SF15">
    <property type="entry name" value="BLL1074 PROTEIN"/>
    <property type="match status" value="1"/>
</dbReference>
<dbReference type="GO" id="GO:0003700">
    <property type="term" value="F:DNA-binding transcription factor activity"/>
    <property type="evidence" value="ECO:0007669"/>
    <property type="project" value="InterPro"/>
</dbReference>
<evidence type="ECO:0000256" key="2">
    <source>
        <dbReference type="ARBA" id="ARBA00023125"/>
    </source>
</evidence>
<dbReference type="EMBL" id="VIGB01000003">
    <property type="protein sequence ID" value="TQF07075.1"/>
    <property type="molecule type" value="Genomic_DNA"/>
</dbReference>
<dbReference type="PROSITE" id="PS01124">
    <property type="entry name" value="HTH_ARAC_FAMILY_2"/>
    <property type="match status" value="1"/>
</dbReference>
<dbReference type="InterPro" id="IPR018060">
    <property type="entry name" value="HTH_AraC"/>
</dbReference>
<evidence type="ECO:0000256" key="3">
    <source>
        <dbReference type="ARBA" id="ARBA00023163"/>
    </source>
</evidence>
<keyword evidence="3" id="KW-0804">Transcription</keyword>
<dbReference type="Gene3D" id="1.10.10.60">
    <property type="entry name" value="Homeodomain-like"/>
    <property type="match status" value="1"/>
</dbReference>
<keyword evidence="6" id="KW-1185">Reference proteome</keyword>
<dbReference type="InterPro" id="IPR050204">
    <property type="entry name" value="AraC_XylS_family_regulators"/>
</dbReference>
<accession>A0A540WDG3</accession>
<comment type="caution">
    <text evidence="5">The sequence shown here is derived from an EMBL/GenBank/DDBJ whole genome shotgun (WGS) entry which is preliminary data.</text>
</comment>
<dbReference type="GO" id="GO:0043565">
    <property type="term" value="F:sequence-specific DNA binding"/>
    <property type="evidence" value="ECO:0007669"/>
    <property type="project" value="InterPro"/>
</dbReference>
<dbReference type="Proteomes" id="UP000319103">
    <property type="component" value="Unassembled WGS sequence"/>
</dbReference>
<proteinExistence type="predicted"/>
<dbReference type="AlphaFoldDB" id="A0A540WDG3"/>
<organism evidence="5 6">
    <name type="scientific">Kitasatospora acidiphila</name>
    <dbReference type="NCBI Taxonomy" id="2567942"/>
    <lineage>
        <taxon>Bacteria</taxon>
        <taxon>Bacillati</taxon>
        <taxon>Actinomycetota</taxon>
        <taxon>Actinomycetes</taxon>
        <taxon>Kitasatosporales</taxon>
        <taxon>Streptomycetaceae</taxon>
        <taxon>Kitasatospora</taxon>
    </lineage>
</organism>
<keyword evidence="1" id="KW-0805">Transcription regulation</keyword>
<feature type="domain" description="HTH araC/xylS-type" evidence="4">
    <location>
        <begin position="125"/>
        <end position="222"/>
    </location>
</feature>
<name>A0A540WDG3_9ACTN</name>
<dbReference type="PANTHER" id="PTHR46796">
    <property type="entry name" value="HTH-TYPE TRANSCRIPTIONAL ACTIVATOR RHAS-RELATED"/>
    <property type="match status" value="1"/>
</dbReference>
<dbReference type="OrthoDB" id="9815799at2"/>
<dbReference type="Pfam" id="PF12833">
    <property type="entry name" value="HTH_18"/>
    <property type="match status" value="1"/>
</dbReference>
<dbReference type="Pfam" id="PF20240">
    <property type="entry name" value="DUF6597"/>
    <property type="match status" value="1"/>
</dbReference>
<reference evidence="5 6" key="1">
    <citation type="submission" date="2019-06" db="EMBL/GenBank/DDBJ databases">
        <title>Description of Kitasatospora acidophila sp. nov. isolated from pine grove soil, and reclassification of Streptomyces novaecaesareae to Kitasatospora novaeceasareae comb. nov.</title>
        <authorList>
            <person name="Kim M.J."/>
        </authorList>
    </citation>
    <scope>NUCLEOTIDE SEQUENCE [LARGE SCALE GENOMIC DNA]</scope>
    <source>
        <strain evidence="5 6">MMS16-CNU292</strain>
    </source>
</reference>